<proteinExistence type="predicted"/>
<dbReference type="GeneID" id="54474385"/>
<feature type="region of interest" description="Disordered" evidence="1">
    <location>
        <begin position="83"/>
        <end position="112"/>
    </location>
</feature>
<keyword evidence="3" id="KW-1185">Reference proteome</keyword>
<dbReference type="AlphaFoldDB" id="A0A6A6PXW2"/>
<evidence type="ECO:0000256" key="1">
    <source>
        <dbReference type="SAM" id="MobiDB-lite"/>
    </source>
</evidence>
<dbReference type="EMBL" id="MU001634">
    <property type="protein sequence ID" value="KAF2484596.1"/>
    <property type="molecule type" value="Genomic_DNA"/>
</dbReference>
<name>A0A6A6PXW2_9PEZI</name>
<accession>A0A6A6PXW2</accession>
<dbReference type="OrthoDB" id="4158258at2759"/>
<evidence type="ECO:0000313" key="3">
    <source>
        <dbReference type="Proteomes" id="UP000799767"/>
    </source>
</evidence>
<dbReference type="RefSeq" id="XP_033591165.1">
    <property type="nucleotide sequence ID" value="XM_033733383.1"/>
</dbReference>
<protein>
    <submittedName>
        <fullName evidence="2">Uncharacterized protein</fullName>
    </submittedName>
</protein>
<evidence type="ECO:0000313" key="2">
    <source>
        <dbReference type="EMBL" id="KAF2484596.1"/>
    </source>
</evidence>
<organism evidence="2 3">
    <name type="scientific">Neohortaea acidophila</name>
    <dbReference type="NCBI Taxonomy" id="245834"/>
    <lineage>
        <taxon>Eukaryota</taxon>
        <taxon>Fungi</taxon>
        <taxon>Dikarya</taxon>
        <taxon>Ascomycota</taxon>
        <taxon>Pezizomycotina</taxon>
        <taxon>Dothideomycetes</taxon>
        <taxon>Dothideomycetidae</taxon>
        <taxon>Mycosphaerellales</taxon>
        <taxon>Teratosphaeriaceae</taxon>
        <taxon>Neohortaea</taxon>
    </lineage>
</organism>
<feature type="compositionally biased region" description="Basic and acidic residues" evidence="1">
    <location>
        <begin position="7"/>
        <end position="21"/>
    </location>
</feature>
<reference evidence="2" key="1">
    <citation type="journal article" date="2020" name="Stud. Mycol.">
        <title>101 Dothideomycetes genomes: a test case for predicting lifestyles and emergence of pathogens.</title>
        <authorList>
            <person name="Haridas S."/>
            <person name="Albert R."/>
            <person name="Binder M."/>
            <person name="Bloem J."/>
            <person name="Labutti K."/>
            <person name="Salamov A."/>
            <person name="Andreopoulos B."/>
            <person name="Baker S."/>
            <person name="Barry K."/>
            <person name="Bills G."/>
            <person name="Bluhm B."/>
            <person name="Cannon C."/>
            <person name="Castanera R."/>
            <person name="Culley D."/>
            <person name="Daum C."/>
            <person name="Ezra D."/>
            <person name="Gonzalez J."/>
            <person name="Henrissat B."/>
            <person name="Kuo A."/>
            <person name="Liang C."/>
            <person name="Lipzen A."/>
            <person name="Lutzoni F."/>
            <person name="Magnuson J."/>
            <person name="Mondo S."/>
            <person name="Nolan M."/>
            <person name="Ohm R."/>
            <person name="Pangilinan J."/>
            <person name="Park H.-J."/>
            <person name="Ramirez L."/>
            <person name="Alfaro M."/>
            <person name="Sun H."/>
            <person name="Tritt A."/>
            <person name="Yoshinaga Y."/>
            <person name="Zwiers L.-H."/>
            <person name="Turgeon B."/>
            <person name="Goodwin S."/>
            <person name="Spatafora J."/>
            <person name="Crous P."/>
            <person name="Grigoriev I."/>
        </authorList>
    </citation>
    <scope>NUCLEOTIDE SEQUENCE</scope>
    <source>
        <strain evidence="2">CBS 113389</strain>
    </source>
</reference>
<feature type="compositionally biased region" description="Polar residues" evidence="1">
    <location>
        <begin position="24"/>
        <end position="33"/>
    </location>
</feature>
<gene>
    <name evidence="2" type="ORF">BDY17DRAFT_295973</name>
</gene>
<feature type="region of interest" description="Disordered" evidence="1">
    <location>
        <begin position="1"/>
        <end position="33"/>
    </location>
</feature>
<sequence>MALLHRFRPEHPHTSHPDIHHQRTPTPTRPLQNATYRTRSIGGPFSSAVVHERIIPVLTTPPCDDEIIIAPIRITNPFRRASSIGSDDLPTRPPPRSLLRRISSRFSPPPDENKYTALKLPRGDYKRWFARDKDGNYAGTEVPEREWTLEELMQAFGKYQEMPLRSVPGAGYPVAGVYAVPPVWGIAPGC</sequence>
<dbReference type="Proteomes" id="UP000799767">
    <property type="component" value="Unassembled WGS sequence"/>
</dbReference>